<dbReference type="Proteomes" id="UP001055811">
    <property type="component" value="Linkage Group LG07"/>
</dbReference>
<evidence type="ECO:0000313" key="1">
    <source>
        <dbReference type="EMBL" id="KAI3707777.1"/>
    </source>
</evidence>
<protein>
    <submittedName>
        <fullName evidence="1">Uncharacterized protein</fullName>
    </submittedName>
</protein>
<organism evidence="1 2">
    <name type="scientific">Cichorium intybus</name>
    <name type="common">Chicory</name>
    <dbReference type="NCBI Taxonomy" id="13427"/>
    <lineage>
        <taxon>Eukaryota</taxon>
        <taxon>Viridiplantae</taxon>
        <taxon>Streptophyta</taxon>
        <taxon>Embryophyta</taxon>
        <taxon>Tracheophyta</taxon>
        <taxon>Spermatophyta</taxon>
        <taxon>Magnoliopsida</taxon>
        <taxon>eudicotyledons</taxon>
        <taxon>Gunneridae</taxon>
        <taxon>Pentapetalae</taxon>
        <taxon>asterids</taxon>
        <taxon>campanulids</taxon>
        <taxon>Asterales</taxon>
        <taxon>Asteraceae</taxon>
        <taxon>Cichorioideae</taxon>
        <taxon>Cichorieae</taxon>
        <taxon>Cichoriinae</taxon>
        <taxon>Cichorium</taxon>
    </lineage>
</organism>
<reference evidence="2" key="1">
    <citation type="journal article" date="2022" name="Mol. Ecol. Resour.">
        <title>The genomes of chicory, endive, great burdock and yacon provide insights into Asteraceae palaeo-polyploidization history and plant inulin production.</title>
        <authorList>
            <person name="Fan W."/>
            <person name="Wang S."/>
            <person name="Wang H."/>
            <person name="Wang A."/>
            <person name="Jiang F."/>
            <person name="Liu H."/>
            <person name="Zhao H."/>
            <person name="Xu D."/>
            <person name="Zhang Y."/>
        </authorList>
    </citation>
    <scope>NUCLEOTIDE SEQUENCE [LARGE SCALE GENOMIC DNA]</scope>
    <source>
        <strain evidence="2">cv. Punajuju</strain>
    </source>
</reference>
<name>A0ACB9ACA1_CICIN</name>
<sequence length="258" mass="29403">MEQSLCQIQNMVPVMLASKISLIITKLKWVKLSLDPNEKEAGEAVKLLLKGYGTGNSSENESENDLVRIAALKLQITSQKALTIERRSIKKLLNQLGEGDGRLQKKQILIILLDVLKKHFTSITSGLVENDHTLQNQDYKYFEKTENEIIPPEQFVCPISLKVMYDPVVIDSGVTFERMWIQRWFDEGHDICPKTGRKLLNFSLTPNTAMKSMISKWCEDNGFIISDLRVDLSTDASTWEDDSSSVISWEDDFEMLGR</sequence>
<evidence type="ECO:0000313" key="2">
    <source>
        <dbReference type="Proteomes" id="UP001055811"/>
    </source>
</evidence>
<keyword evidence="2" id="KW-1185">Reference proteome</keyword>
<dbReference type="EMBL" id="CM042015">
    <property type="protein sequence ID" value="KAI3707777.1"/>
    <property type="molecule type" value="Genomic_DNA"/>
</dbReference>
<accession>A0ACB9ACA1</accession>
<reference evidence="1 2" key="2">
    <citation type="journal article" date="2022" name="Mol. Ecol. Resour.">
        <title>The genomes of chicory, endive, great burdock and yacon provide insights into Asteraceae paleo-polyploidization history and plant inulin production.</title>
        <authorList>
            <person name="Fan W."/>
            <person name="Wang S."/>
            <person name="Wang H."/>
            <person name="Wang A."/>
            <person name="Jiang F."/>
            <person name="Liu H."/>
            <person name="Zhao H."/>
            <person name="Xu D."/>
            <person name="Zhang Y."/>
        </authorList>
    </citation>
    <scope>NUCLEOTIDE SEQUENCE [LARGE SCALE GENOMIC DNA]</scope>
    <source>
        <strain evidence="2">cv. Punajuju</strain>
        <tissue evidence="1">Leaves</tissue>
    </source>
</reference>
<gene>
    <name evidence="1" type="ORF">L2E82_36592</name>
</gene>
<proteinExistence type="predicted"/>
<comment type="caution">
    <text evidence="1">The sequence shown here is derived from an EMBL/GenBank/DDBJ whole genome shotgun (WGS) entry which is preliminary data.</text>
</comment>